<dbReference type="Proteomes" id="UP000515160">
    <property type="component" value="Chromosome X"/>
</dbReference>
<gene>
    <name evidence="2 3 4" type="primary">LOC117577977</name>
</gene>
<dbReference type="RefSeq" id="XP_034118951.1">
    <property type="nucleotide sequence ID" value="XM_034263060.2"/>
</dbReference>
<protein>
    <submittedName>
        <fullName evidence="2 3">Uncharacterized protein LOC117577977</fullName>
    </submittedName>
</protein>
<sequence length="233" mass="26374">MTTEYAPSTSRTNANNWCCIMDKPRVEEAAGDAGPSTSHQSTTLFKWLALNNQPALEDETPPASFYEVLGNAEVAFHCANCSRLLLSLDADALQRTIGTQTQVLRQLQLGQAQTQTQSQLGALQKQTQTDREASEEDLAMQAQLEWRLQQLQQQQQDDRSSLWPWLKQLNAFWSLLKTLLIWISVLNGCYLLCRGLWHLSIWQRPLMVPPPSSSLPALLYRKLCALARKLHII</sequence>
<evidence type="ECO:0000313" key="3">
    <source>
        <dbReference type="RefSeq" id="XP_034118951.1"/>
    </source>
</evidence>
<dbReference type="RefSeq" id="XP_034118952.1">
    <property type="nucleotide sequence ID" value="XM_034263061.2"/>
</dbReference>
<organism evidence="1 3">
    <name type="scientific">Drosophila albomicans</name>
    <name type="common">Fruit fly</name>
    <dbReference type="NCBI Taxonomy" id="7291"/>
    <lineage>
        <taxon>Eukaryota</taxon>
        <taxon>Metazoa</taxon>
        <taxon>Ecdysozoa</taxon>
        <taxon>Arthropoda</taxon>
        <taxon>Hexapoda</taxon>
        <taxon>Insecta</taxon>
        <taxon>Pterygota</taxon>
        <taxon>Neoptera</taxon>
        <taxon>Endopterygota</taxon>
        <taxon>Diptera</taxon>
        <taxon>Brachycera</taxon>
        <taxon>Muscomorpha</taxon>
        <taxon>Ephydroidea</taxon>
        <taxon>Drosophilidae</taxon>
        <taxon>Drosophila</taxon>
    </lineage>
</organism>
<reference evidence="2 3" key="1">
    <citation type="submission" date="2025-04" db="UniProtKB">
        <authorList>
            <consortium name="RefSeq"/>
        </authorList>
    </citation>
    <scope>IDENTIFICATION</scope>
    <source>
        <strain evidence="2 3">15112-1751.03</strain>
        <tissue evidence="2 3">Whole Adult</tissue>
    </source>
</reference>
<dbReference type="AlphaFoldDB" id="A0A6P8XQP1"/>
<dbReference type="OrthoDB" id="7867943at2759"/>
<keyword evidence="1" id="KW-1185">Reference proteome</keyword>
<evidence type="ECO:0000313" key="4">
    <source>
        <dbReference type="RefSeq" id="XP_034118952.1"/>
    </source>
</evidence>
<evidence type="ECO:0000313" key="2">
    <source>
        <dbReference type="RefSeq" id="XP_034118950.1"/>
    </source>
</evidence>
<dbReference type="GeneID" id="117577977"/>
<evidence type="ECO:0000313" key="1">
    <source>
        <dbReference type="Proteomes" id="UP000515160"/>
    </source>
</evidence>
<proteinExistence type="predicted"/>
<dbReference type="RefSeq" id="XP_034118950.1">
    <property type="nucleotide sequence ID" value="XM_034263059.2"/>
</dbReference>
<accession>A0A6P8XQP1</accession>
<name>A0A6P8XQP1_DROAB</name>